<evidence type="ECO:0000256" key="1">
    <source>
        <dbReference type="SAM" id="Phobius"/>
    </source>
</evidence>
<accession>A0A918R9K0</accession>
<evidence type="ECO:0000313" key="2">
    <source>
        <dbReference type="EMBL" id="GGZ89421.1"/>
    </source>
</evidence>
<dbReference type="Proteomes" id="UP000634139">
    <property type="component" value="Unassembled WGS sequence"/>
</dbReference>
<organism evidence="2 3">
    <name type="scientific">Novosphingobium arvoryzae</name>
    <dbReference type="NCBI Taxonomy" id="1256514"/>
    <lineage>
        <taxon>Bacteria</taxon>
        <taxon>Pseudomonadati</taxon>
        <taxon>Pseudomonadota</taxon>
        <taxon>Alphaproteobacteria</taxon>
        <taxon>Sphingomonadales</taxon>
        <taxon>Sphingomonadaceae</taxon>
        <taxon>Novosphingobium</taxon>
    </lineage>
</organism>
<keyword evidence="1" id="KW-1133">Transmembrane helix</keyword>
<feature type="transmembrane region" description="Helical" evidence="1">
    <location>
        <begin position="87"/>
        <end position="108"/>
    </location>
</feature>
<proteinExistence type="predicted"/>
<sequence length="201" mass="21643">MTIDARRLLRQTLIVAAVALSWFGLFNLNAWLFSNLEHTARAHWIFLPAVLRPVSVLLFGGWGACGLVLGAYLTVYGTANGSYLHEIVLSLLSGLLPWLAVYLGKWALGIPESLAGLRAMHIVAICALCAGVNAIGLNGYLLLAGRLQNDPIQILTIFVGDLMGAAIPLFIISTALAIALRQKAKIRATQVFPTRSGPDLR</sequence>
<evidence type="ECO:0000313" key="3">
    <source>
        <dbReference type="Proteomes" id="UP000634139"/>
    </source>
</evidence>
<keyword evidence="1" id="KW-0812">Transmembrane</keyword>
<feature type="transmembrane region" description="Helical" evidence="1">
    <location>
        <begin position="54"/>
        <end position="75"/>
    </location>
</feature>
<comment type="caution">
    <text evidence="2">The sequence shown here is derived from an EMBL/GenBank/DDBJ whole genome shotgun (WGS) entry which is preliminary data.</text>
</comment>
<dbReference type="RefSeq" id="WP_189538872.1">
    <property type="nucleotide sequence ID" value="NZ_BMZD01000001.1"/>
</dbReference>
<feature type="transmembrane region" description="Helical" evidence="1">
    <location>
        <begin position="120"/>
        <end position="143"/>
    </location>
</feature>
<feature type="transmembrane region" description="Helical" evidence="1">
    <location>
        <begin position="155"/>
        <end position="180"/>
    </location>
</feature>
<reference evidence="2" key="2">
    <citation type="submission" date="2020-09" db="EMBL/GenBank/DDBJ databases">
        <authorList>
            <person name="Sun Q."/>
            <person name="Kim S."/>
        </authorList>
    </citation>
    <scope>NUCLEOTIDE SEQUENCE</scope>
    <source>
        <strain evidence="2">KCTC 32422</strain>
    </source>
</reference>
<feature type="transmembrane region" description="Helical" evidence="1">
    <location>
        <begin position="12"/>
        <end position="34"/>
    </location>
</feature>
<reference evidence="2" key="1">
    <citation type="journal article" date="2014" name="Int. J. Syst. Evol. Microbiol.">
        <title>Complete genome sequence of Corynebacterium casei LMG S-19264T (=DSM 44701T), isolated from a smear-ripened cheese.</title>
        <authorList>
            <consortium name="US DOE Joint Genome Institute (JGI-PGF)"/>
            <person name="Walter F."/>
            <person name="Albersmeier A."/>
            <person name="Kalinowski J."/>
            <person name="Ruckert C."/>
        </authorList>
    </citation>
    <scope>NUCLEOTIDE SEQUENCE</scope>
    <source>
        <strain evidence="2">KCTC 32422</strain>
    </source>
</reference>
<name>A0A918R9K0_9SPHN</name>
<dbReference type="EMBL" id="BMZD01000001">
    <property type="protein sequence ID" value="GGZ89421.1"/>
    <property type="molecule type" value="Genomic_DNA"/>
</dbReference>
<protein>
    <submittedName>
        <fullName evidence="2">Uncharacterized protein</fullName>
    </submittedName>
</protein>
<keyword evidence="1" id="KW-0472">Membrane</keyword>
<keyword evidence="3" id="KW-1185">Reference proteome</keyword>
<dbReference type="AlphaFoldDB" id="A0A918R9K0"/>
<gene>
    <name evidence="2" type="ORF">GCM10011617_05720</name>
</gene>